<dbReference type="SUPFAM" id="SSF53335">
    <property type="entry name" value="S-adenosyl-L-methionine-dependent methyltransferases"/>
    <property type="match status" value="1"/>
</dbReference>
<keyword evidence="2" id="KW-0489">Methyltransferase</keyword>
<dbReference type="Proteomes" id="UP000663942">
    <property type="component" value="Chromosome"/>
</dbReference>
<reference evidence="2 3" key="1">
    <citation type="submission" date="2020-09" db="EMBL/GenBank/DDBJ databases">
        <title>Brevundimonas sp. LVF1 isolated from an oligotrophic pond in Goettingen, Germany.</title>
        <authorList>
            <person name="Friedrich I."/>
            <person name="Klassen A."/>
            <person name="Neubauer H."/>
            <person name="Schneider D."/>
            <person name="Hertel R."/>
            <person name="Daniel R."/>
        </authorList>
    </citation>
    <scope>NUCLEOTIDE SEQUENCE [LARGE SCALE GENOMIC DNA]</scope>
    <source>
        <strain evidence="2 3">LVF1</strain>
    </source>
</reference>
<gene>
    <name evidence="2" type="ORF">IFE19_14680</name>
</gene>
<dbReference type="Gene3D" id="3.40.50.150">
    <property type="entry name" value="Vaccinia Virus protein VP39"/>
    <property type="match status" value="1"/>
</dbReference>
<dbReference type="RefSeq" id="WP_207823513.1">
    <property type="nucleotide sequence ID" value="NZ_CP062006.1"/>
</dbReference>
<keyword evidence="3" id="KW-1185">Reference proteome</keyword>
<dbReference type="GO" id="GO:0008168">
    <property type="term" value="F:methyltransferase activity"/>
    <property type="evidence" value="ECO:0007669"/>
    <property type="project" value="UniProtKB-KW"/>
</dbReference>
<keyword evidence="2" id="KW-0808">Transferase</keyword>
<evidence type="ECO:0000313" key="2">
    <source>
        <dbReference type="EMBL" id="QTC87322.1"/>
    </source>
</evidence>
<dbReference type="PANTHER" id="PTHR34203:SF15">
    <property type="entry name" value="SLL1173 PROTEIN"/>
    <property type="match status" value="1"/>
</dbReference>
<proteinExistence type="predicted"/>
<dbReference type="Pfam" id="PF05050">
    <property type="entry name" value="Methyltransf_21"/>
    <property type="match status" value="1"/>
</dbReference>
<accession>A0ABX7SI22</accession>
<dbReference type="NCBIfam" id="TIGR01444">
    <property type="entry name" value="fkbM_fam"/>
    <property type="match status" value="1"/>
</dbReference>
<evidence type="ECO:0000259" key="1">
    <source>
        <dbReference type="Pfam" id="PF05050"/>
    </source>
</evidence>
<dbReference type="EMBL" id="CP062006">
    <property type="protein sequence ID" value="QTC87322.1"/>
    <property type="molecule type" value="Genomic_DNA"/>
</dbReference>
<feature type="domain" description="Methyltransferase FkbM" evidence="1">
    <location>
        <begin position="94"/>
        <end position="237"/>
    </location>
</feature>
<dbReference type="InterPro" id="IPR006342">
    <property type="entry name" value="FkbM_mtfrase"/>
</dbReference>
<dbReference type="PANTHER" id="PTHR34203">
    <property type="entry name" value="METHYLTRANSFERASE, FKBM FAMILY PROTEIN"/>
    <property type="match status" value="1"/>
</dbReference>
<protein>
    <submittedName>
        <fullName evidence="2">FkbM family methyltransferase</fullName>
    </submittedName>
</protein>
<dbReference type="InterPro" id="IPR029063">
    <property type="entry name" value="SAM-dependent_MTases_sf"/>
</dbReference>
<name>A0ABX7SI22_9CAUL</name>
<dbReference type="GO" id="GO:0032259">
    <property type="term" value="P:methylation"/>
    <property type="evidence" value="ECO:0007669"/>
    <property type="project" value="UniProtKB-KW"/>
</dbReference>
<organism evidence="2 3">
    <name type="scientific">Brevundimonas pondensis</name>
    <dbReference type="NCBI Taxonomy" id="2774189"/>
    <lineage>
        <taxon>Bacteria</taxon>
        <taxon>Pseudomonadati</taxon>
        <taxon>Pseudomonadota</taxon>
        <taxon>Alphaproteobacteria</taxon>
        <taxon>Caulobacterales</taxon>
        <taxon>Caulobacteraceae</taxon>
        <taxon>Brevundimonas</taxon>
    </lineage>
</organism>
<evidence type="ECO:0000313" key="3">
    <source>
        <dbReference type="Proteomes" id="UP000663942"/>
    </source>
</evidence>
<dbReference type="InterPro" id="IPR052514">
    <property type="entry name" value="SAM-dependent_MTase"/>
</dbReference>
<sequence length="288" mass="31924">MKFTKTHIADGALLGANHIAEMDRWTLENHARRLAHSVYVGDRVALGRILGRYKLYVATTDVGFGAHVLLDGLWESWLTVFMARIIKRGMNVIDVGANHGYYTVLFADLVGPDGLVAAIEPHPRTAELLRRSVDVNGFSGRVTVTEMAASAEDGGSLVFHAPPTEPKNARVVPGGDLSHPEHVKVKAGRIDSIVKRWDRVDFVKIDVEGAEEAALAGLTRVLKRDKPRLLLEFNANRCAAPELLIDRLIKLYGGLRAVGFNCQAEPVSREEVLKPERTEDWILYFEAR</sequence>